<keyword evidence="1" id="KW-0723">Serine/threonine-protein kinase</keyword>
<dbReference type="InterPro" id="IPR008271">
    <property type="entry name" value="Ser/Thr_kinase_AS"/>
</dbReference>
<keyword evidence="3" id="KW-0547">Nucleotide-binding</keyword>
<dbReference type="EMBL" id="GL377654">
    <property type="protein sequence ID" value="EFJ10432.1"/>
    <property type="molecule type" value="Genomic_DNA"/>
</dbReference>
<evidence type="ECO:0000313" key="8">
    <source>
        <dbReference type="EMBL" id="EFJ10432.1"/>
    </source>
</evidence>
<dbReference type="Gramene" id="EFJ10432">
    <property type="protein sequence ID" value="EFJ10432"/>
    <property type="gene ID" value="SELMODRAFT_427295"/>
</dbReference>
<feature type="region of interest" description="Disordered" evidence="6">
    <location>
        <begin position="49"/>
        <end position="109"/>
    </location>
</feature>
<dbReference type="AlphaFoldDB" id="D8SZ53"/>
<protein>
    <recommendedName>
        <fullName evidence="7">Protein kinase domain-containing protein</fullName>
    </recommendedName>
</protein>
<evidence type="ECO:0000259" key="7">
    <source>
        <dbReference type="PROSITE" id="PS50011"/>
    </source>
</evidence>
<dbReference type="InterPro" id="IPR050205">
    <property type="entry name" value="CDPK_Ser/Thr_kinases"/>
</dbReference>
<dbReference type="Gene3D" id="1.10.510.10">
    <property type="entry name" value="Transferase(Phosphotransferase) domain 1"/>
    <property type="match status" value="1"/>
</dbReference>
<evidence type="ECO:0000256" key="4">
    <source>
        <dbReference type="ARBA" id="ARBA00022777"/>
    </source>
</evidence>
<evidence type="ECO:0000256" key="6">
    <source>
        <dbReference type="SAM" id="MobiDB-lite"/>
    </source>
</evidence>
<dbReference type="InParanoid" id="D8SZ53"/>
<keyword evidence="5" id="KW-0067">ATP-binding</keyword>
<dbReference type="GO" id="GO:0005524">
    <property type="term" value="F:ATP binding"/>
    <property type="evidence" value="ECO:0007669"/>
    <property type="project" value="UniProtKB-KW"/>
</dbReference>
<feature type="compositionally biased region" description="Basic and acidic residues" evidence="6">
    <location>
        <begin position="68"/>
        <end position="109"/>
    </location>
</feature>
<keyword evidence="4" id="KW-0418">Kinase</keyword>
<feature type="compositionally biased region" description="Basic and acidic residues" evidence="6">
    <location>
        <begin position="49"/>
        <end position="59"/>
    </location>
</feature>
<dbReference type="KEGG" id="smo:SELMODRAFT_427295"/>
<accession>D8SZ53</accession>
<dbReference type="InterPro" id="IPR000719">
    <property type="entry name" value="Prot_kinase_dom"/>
</dbReference>
<dbReference type="PROSITE" id="PS50011">
    <property type="entry name" value="PROTEIN_KINASE_DOM"/>
    <property type="match status" value="1"/>
</dbReference>
<feature type="domain" description="Protein kinase" evidence="7">
    <location>
        <begin position="1"/>
        <end position="177"/>
    </location>
</feature>
<dbReference type="InterPro" id="IPR011009">
    <property type="entry name" value="Kinase-like_dom_sf"/>
</dbReference>
<dbReference type="GO" id="GO:0004674">
    <property type="term" value="F:protein serine/threonine kinase activity"/>
    <property type="evidence" value="ECO:0007669"/>
    <property type="project" value="UniProtKB-KW"/>
</dbReference>
<evidence type="ECO:0000256" key="1">
    <source>
        <dbReference type="ARBA" id="ARBA00022527"/>
    </source>
</evidence>
<dbReference type="PANTHER" id="PTHR24349">
    <property type="entry name" value="SERINE/THREONINE-PROTEIN KINASE"/>
    <property type="match status" value="1"/>
</dbReference>
<organism evidence="9">
    <name type="scientific">Selaginella moellendorffii</name>
    <name type="common">Spikemoss</name>
    <dbReference type="NCBI Taxonomy" id="88036"/>
    <lineage>
        <taxon>Eukaryota</taxon>
        <taxon>Viridiplantae</taxon>
        <taxon>Streptophyta</taxon>
        <taxon>Embryophyta</taxon>
        <taxon>Tracheophyta</taxon>
        <taxon>Lycopodiopsida</taxon>
        <taxon>Selaginellales</taxon>
        <taxon>Selaginellaceae</taxon>
        <taxon>Selaginella</taxon>
    </lineage>
</organism>
<keyword evidence="2" id="KW-0808">Transferase</keyword>
<evidence type="ECO:0000256" key="2">
    <source>
        <dbReference type="ARBA" id="ARBA00022679"/>
    </source>
</evidence>
<proteinExistence type="predicted"/>
<keyword evidence="9" id="KW-1185">Reference proteome</keyword>
<name>D8SZ53_SELML</name>
<gene>
    <name evidence="8" type="ORF">SELMODRAFT_427295</name>
</gene>
<dbReference type="PROSITE" id="PS00108">
    <property type="entry name" value="PROTEIN_KINASE_ST"/>
    <property type="match status" value="1"/>
</dbReference>
<dbReference type="SUPFAM" id="SSF56112">
    <property type="entry name" value="Protein kinase-like (PK-like)"/>
    <property type="match status" value="1"/>
</dbReference>
<evidence type="ECO:0000313" key="9">
    <source>
        <dbReference type="Proteomes" id="UP000001514"/>
    </source>
</evidence>
<evidence type="ECO:0000256" key="5">
    <source>
        <dbReference type="ARBA" id="ARBA00022840"/>
    </source>
</evidence>
<dbReference type="Proteomes" id="UP000001514">
    <property type="component" value="Unassembled WGS sequence"/>
</dbReference>
<sequence>MASSFPPMGLRICGDSTGTLAAASIALLWNDEILRDLVREPTTFAEKMVKRESGAKREQGSYLSPGAEKGEKGEREKKPVGSSDERATEREGGSRDSEEAGRDTQSKGVAHRDLKLENVFTKLQDASIDEPLIGGFGVKYMAPENIFIERYRRLSYTKAVDVWGLGVMAYKLLKGYK</sequence>
<dbReference type="HOGENOM" id="CLU_139436_0_0_1"/>
<reference evidence="8 9" key="1">
    <citation type="journal article" date="2011" name="Science">
        <title>The Selaginella genome identifies genetic changes associated with the evolution of vascular plants.</title>
        <authorList>
            <person name="Banks J.A."/>
            <person name="Nishiyama T."/>
            <person name="Hasebe M."/>
            <person name="Bowman J.L."/>
            <person name="Gribskov M."/>
            <person name="dePamphilis C."/>
            <person name="Albert V.A."/>
            <person name="Aono N."/>
            <person name="Aoyama T."/>
            <person name="Ambrose B.A."/>
            <person name="Ashton N.W."/>
            <person name="Axtell M.J."/>
            <person name="Barker E."/>
            <person name="Barker M.S."/>
            <person name="Bennetzen J.L."/>
            <person name="Bonawitz N.D."/>
            <person name="Chapple C."/>
            <person name="Cheng C."/>
            <person name="Correa L.G."/>
            <person name="Dacre M."/>
            <person name="DeBarry J."/>
            <person name="Dreyer I."/>
            <person name="Elias M."/>
            <person name="Engstrom E.M."/>
            <person name="Estelle M."/>
            <person name="Feng L."/>
            <person name="Finet C."/>
            <person name="Floyd S.K."/>
            <person name="Frommer W.B."/>
            <person name="Fujita T."/>
            <person name="Gramzow L."/>
            <person name="Gutensohn M."/>
            <person name="Harholt J."/>
            <person name="Hattori M."/>
            <person name="Heyl A."/>
            <person name="Hirai T."/>
            <person name="Hiwatashi Y."/>
            <person name="Ishikawa M."/>
            <person name="Iwata M."/>
            <person name="Karol K.G."/>
            <person name="Koehler B."/>
            <person name="Kolukisaoglu U."/>
            <person name="Kubo M."/>
            <person name="Kurata T."/>
            <person name="Lalonde S."/>
            <person name="Li K."/>
            <person name="Li Y."/>
            <person name="Litt A."/>
            <person name="Lyons E."/>
            <person name="Manning G."/>
            <person name="Maruyama T."/>
            <person name="Michael T.P."/>
            <person name="Mikami K."/>
            <person name="Miyazaki S."/>
            <person name="Morinaga S."/>
            <person name="Murata T."/>
            <person name="Mueller-Roeber B."/>
            <person name="Nelson D.R."/>
            <person name="Obara M."/>
            <person name="Oguri Y."/>
            <person name="Olmstead R.G."/>
            <person name="Onodera N."/>
            <person name="Petersen B.L."/>
            <person name="Pils B."/>
            <person name="Prigge M."/>
            <person name="Rensing S.A."/>
            <person name="Riano-Pachon D.M."/>
            <person name="Roberts A.W."/>
            <person name="Sato Y."/>
            <person name="Scheller H.V."/>
            <person name="Schulz B."/>
            <person name="Schulz C."/>
            <person name="Shakirov E.V."/>
            <person name="Shibagaki N."/>
            <person name="Shinohara N."/>
            <person name="Shippen D.E."/>
            <person name="Soerensen I."/>
            <person name="Sotooka R."/>
            <person name="Sugimoto N."/>
            <person name="Sugita M."/>
            <person name="Sumikawa N."/>
            <person name="Tanurdzic M."/>
            <person name="Theissen G."/>
            <person name="Ulvskov P."/>
            <person name="Wakazuki S."/>
            <person name="Weng J.K."/>
            <person name="Willats W.W."/>
            <person name="Wipf D."/>
            <person name="Wolf P.G."/>
            <person name="Yang L."/>
            <person name="Zimmer A.D."/>
            <person name="Zhu Q."/>
            <person name="Mitros T."/>
            <person name="Hellsten U."/>
            <person name="Loque D."/>
            <person name="Otillar R."/>
            <person name="Salamov A."/>
            <person name="Schmutz J."/>
            <person name="Shapiro H."/>
            <person name="Lindquist E."/>
            <person name="Lucas S."/>
            <person name="Rokhsar D."/>
            <person name="Grigoriev I.V."/>
        </authorList>
    </citation>
    <scope>NUCLEOTIDE SEQUENCE [LARGE SCALE GENOMIC DNA]</scope>
</reference>
<evidence type="ECO:0000256" key="3">
    <source>
        <dbReference type="ARBA" id="ARBA00022741"/>
    </source>
</evidence>